<dbReference type="InterPro" id="IPR014032">
    <property type="entry name" value="Peptidase_A24A_bac"/>
</dbReference>
<keyword evidence="7" id="KW-1185">Reference proteome</keyword>
<feature type="transmembrane region" description="Helical" evidence="3">
    <location>
        <begin position="129"/>
        <end position="150"/>
    </location>
</feature>
<keyword evidence="3" id="KW-1133">Transmembrane helix</keyword>
<sequence length="218" mass="21638">MNDLTTLIVVCAAITAACCLPLTVIASTVAPTASPASDGHGLRTIGMLTGCFAAALCLGATAAARLGLRPALPVTIATIAAGTALTVTDLRARRLPDLLIAPIPIVWAATAVATIATHTADATAAVLQAIITGATIAVLSLLLALARAGIGAGDIKLVAVLATVTAWSGLQHLAMFLTLAAGLALLPAVTKLIHTRNLRATIPAGPTLCAAAVIAQLL</sequence>
<dbReference type="InterPro" id="IPR050882">
    <property type="entry name" value="Prepilin_peptidase/N-MTase"/>
</dbReference>
<dbReference type="EMBL" id="BOPO01000151">
    <property type="protein sequence ID" value="GIL32066.1"/>
    <property type="molecule type" value="Genomic_DNA"/>
</dbReference>
<evidence type="ECO:0000256" key="2">
    <source>
        <dbReference type="RuleBase" id="RU003793"/>
    </source>
</evidence>
<dbReference type="Gene3D" id="1.20.120.1220">
    <property type="match status" value="1"/>
</dbReference>
<dbReference type="Proteomes" id="UP000614996">
    <property type="component" value="Unassembled WGS sequence"/>
</dbReference>
<feature type="transmembrane region" description="Helical" evidence="3">
    <location>
        <begin position="98"/>
        <end position="117"/>
    </location>
</feature>
<keyword evidence="3" id="KW-0812">Transmembrane</keyword>
<feature type="transmembrane region" description="Helical" evidence="3">
    <location>
        <begin position="42"/>
        <end position="64"/>
    </location>
</feature>
<name>A0A8J4AIG8_9ACTN</name>
<evidence type="ECO:0000313" key="7">
    <source>
        <dbReference type="Proteomes" id="UP000614996"/>
    </source>
</evidence>
<keyword evidence="4" id="KW-0732">Signal</keyword>
<dbReference type="PANTHER" id="PTHR30487:SF0">
    <property type="entry name" value="PREPILIN LEADER PEPTIDASE_N-METHYLTRANSFERASE-RELATED"/>
    <property type="match status" value="1"/>
</dbReference>
<feature type="chain" id="PRO_5035144722" description="Prepilin type IV endopeptidase peptidase domain-containing protein" evidence="4">
    <location>
        <begin position="27"/>
        <end position="218"/>
    </location>
</feature>
<comment type="caution">
    <text evidence="6">The sequence shown here is derived from an EMBL/GenBank/DDBJ whole genome shotgun (WGS) entry which is preliminary data.</text>
</comment>
<gene>
    <name evidence="6" type="ORF">NUM_73200</name>
</gene>
<dbReference type="RefSeq" id="WP_207129596.1">
    <property type="nucleotide sequence ID" value="NZ_BOPO01000151.1"/>
</dbReference>
<feature type="signal peptide" evidence="4">
    <location>
        <begin position="1"/>
        <end position="26"/>
    </location>
</feature>
<evidence type="ECO:0000256" key="4">
    <source>
        <dbReference type="SAM" id="SignalP"/>
    </source>
</evidence>
<keyword evidence="3" id="KW-0472">Membrane</keyword>
<dbReference type="PANTHER" id="PTHR30487">
    <property type="entry name" value="TYPE 4 PREPILIN-LIKE PROTEINS LEADER PEPTIDE-PROCESSING ENZYME"/>
    <property type="match status" value="1"/>
</dbReference>
<protein>
    <recommendedName>
        <fullName evidence="5">Prepilin type IV endopeptidase peptidase domain-containing protein</fullName>
    </recommendedName>
</protein>
<accession>A0A8J4AIG8</accession>
<comment type="similarity">
    <text evidence="1 2">Belongs to the peptidase A24 family.</text>
</comment>
<evidence type="ECO:0000256" key="1">
    <source>
        <dbReference type="ARBA" id="ARBA00005801"/>
    </source>
</evidence>
<reference evidence="7" key="1">
    <citation type="journal article" date="2021" name="Int. J. Syst. Evol. Microbiol.">
        <title>Actinocatenispora comari sp. nov., an endophytic actinomycete isolated from aerial parts of Comarum salesowianum.</title>
        <authorList>
            <person name="Oyunbileg N."/>
            <person name="Iizaka Y."/>
            <person name="Hamada M."/>
            <person name="Davaapurev B.O."/>
            <person name="Fukumoto A."/>
            <person name="Tsetseg B."/>
            <person name="Kato F."/>
            <person name="Tamura T."/>
            <person name="Batkhuu J."/>
            <person name="Anzai Y."/>
        </authorList>
    </citation>
    <scope>NUCLEOTIDE SEQUENCE [LARGE SCALE GENOMIC DNA]</scope>
    <source>
        <strain evidence="7">NUM-2625</strain>
    </source>
</reference>
<evidence type="ECO:0000259" key="5">
    <source>
        <dbReference type="Pfam" id="PF01478"/>
    </source>
</evidence>
<dbReference type="AlphaFoldDB" id="A0A8J4AIG8"/>
<dbReference type="GO" id="GO:0006465">
    <property type="term" value="P:signal peptide processing"/>
    <property type="evidence" value="ECO:0007669"/>
    <property type="project" value="TreeGrafter"/>
</dbReference>
<proteinExistence type="inferred from homology"/>
<dbReference type="Pfam" id="PF01478">
    <property type="entry name" value="Peptidase_A24"/>
    <property type="match status" value="1"/>
</dbReference>
<organism evidence="6 7">
    <name type="scientific">Actinocatenispora comari</name>
    <dbReference type="NCBI Taxonomy" id="2807577"/>
    <lineage>
        <taxon>Bacteria</taxon>
        <taxon>Bacillati</taxon>
        <taxon>Actinomycetota</taxon>
        <taxon>Actinomycetes</taxon>
        <taxon>Micromonosporales</taxon>
        <taxon>Micromonosporaceae</taxon>
        <taxon>Actinocatenispora</taxon>
    </lineage>
</organism>
<dbReference type="GO" id="GO:0004190">
    <property type="term" value="F:aspartic-type endopeptidase activity"/>
    <property type="evidence" value="ECO:0007669"/>
    <property type="project" value="InterPro"/>
</dbReference>
<feature type="domain" description="Prepilin type IV endopeptidase peptidase" evidence="5">
    <location>
        <begin position="78"/>
        <end position="184"/>
    </location>
</feature>
<feature type="transmembrane region" description="Helical" evidence="3">
    <location>
        <begin position="170"/>
        <end position="189"/>
    </location>
</feature>
<dbReference type="InterPro" id="IPR000045">
    <property type="entry name" value="Prepilin_IV_endopep_pep"/>
</dbReference>
<evidence type="ECO:0000256" key="3">
    <source>
        <dbReference type="SAM" id="Phobius"/>
    </source>
</evidence>
<dbReference type="GO" id="GO:0005886">
    <property type="term" value="C:plasma membrane"/>
    <property type="evidence" value="ECO:0007669"/>
    <property type="project" value="TreeGrafter"/>
</dbReference>
<dbReference type="PRINTS" id="PR00864">
    <property type="entry name" value="PREPILNPTASE"/>
</dbReference>
<evidence type="ECO:0000313" key="6">
    <source>
        <dbReference type="EMBL" id="GIL32066.1"/>
    </source>
</evidence>